<name>A0ABR2M5Z6_9ASPA</name>
<reference evidence="1 2" key="1">
    <citation type="journal article" date="2022" name="Nat. Plants">
        <title>Genomes of leafy and leafless Platanthera orchids illuminate the evolution of mycoheterotrophy.</title>
        <authorList>
            <person name="Li M.H."/>
            <person name="Liu K.W."/>
            <person name="Li Z."/>
            <person name="Lu H.C."/>
            <person name="Ye Q.L."/>
            <person name="Zhang D."/>
            <person name="Wang J.Y."/>
            <person name="Li Y.F."/>
            <person name="Zhong Z.M."/>
            <person name="Liu X."/>
            <person name="Yu X."/>
            <person name="Liu D.K."/>
            <person name="Tu X.D."/>
            <person name="Liu B."/>
            <person name="Hao Y."/>
            <person name="Liao X.Y."/>
            <person name="Jiang Y.T."/>
            <person name="Sun W.H."/>
            <person name="Chen J."/>
            <person name="Chen Y.Q."/>
            <person name="Ai Y."/>
            <person name="Zhai J.W."/>
            <person name="Wu S.S."/>
            <person name="Zhou Z."/>
            <person name="Hsiao Y.Y."/>
            <person name="Wu W.L."/>
            <person name="Chen Y.Y."/>
            <person name="Lin Y.F."/>
            <person name="Hsu J.L."/>
            <person name="Li C.Y."/>
            <person name="Wang Z.W."/>
            <person name="Zhao X."/>
            <person name="Zhong W.Y."/>
            <person name="Ma X.K."/>
            <person name="Ma L."/>
            <person name="Huang J."/>
            <person name="Chen G.Z."/>
            <person name="Huang M.Z."/>
            <person name="Huang L."/>
            <person name="Peng D.H."/>
            <person name="Luo Y.B."/>
            <person name="Zou S.Q."/>
            <person name="Chen S.P."/>
            <person name="Lan S."/>
            <person name="Tsai W.C."/>
            <person name="Van de Peer Y."/>
            <person name="Liu Z.J."/>
        </authorList>
    </citation>
    <scope>NUCLEOTIDE SEQUENCE [LARGE SCALE GENOMIC DNA]</scope>
    <source>
        <strain evidence="1">Lor288</strain>
    </source>
</reference>
<accession>A0ABR2M5Z6</accession>
<keyword evidence="2" id="KW-1185">Reference proteome</keyword>
<organism evidence="1 2">
    <name type="scientific">Platanthera guangdongensis</name>
    <dbReference type="NCBI Taxonomy" id="2320717"/>
    <lineage>
        <taxon>Eukaryota</taxon>
        <taxon>Viridiplantae</taxon>
        <taxon>Streptophyta</taxon>
        <taxon>Embryophyta</taxon>
        <taxon>Tracheophyta</taxon>
        <taxon>Spermatophyta</taxon>
        <taxon>Magnoliopsida</taxon>
        <taxon>Liliopsida</taxon>
        <taxon>Asparagales</taxon>
        <taxon>Orchidaceae</taxon>
        <taxon>Orchidoideae</taxon>
        <taxon>Orchideae</taxon>
        <taxon>Orchidinae</taxon>
        <taxon>Platanthera</taxon>
    </lineage>
</organism>
<gene>
    <name evidence="1" type="ORF">KSP40_PGU001580</name>
</gene>
<dbReference type="EMBL" id="JBBWWR010000011">
    <property type="protein sequence ID" value="KAK8959575.1"/>
    <property type="molecule type" value="Genomic_DNA"/>
</dbReference>
<dbReference type="Proteomes" id="UP001412067">
    <property type="component" value="Unassembled WGS sequence"/>
</dbReference>
<evidence type="ECO:0000313" key="2">
    <source>
        <dbReference type="Proteomes" id="UP001412067"/>
    </source>
</evidence>
<proteinExistence type="predicted"/>
<evidence type="ECO:0000313" key="1">
    <source>
        <dbReference type="EMBL" id="KAK8959575.1"/>
    </source>
</evidence>
<sequence length="72" mass="8712">MIGQLYKLLHYLNKQMDMIASYLFSNLWRWCYQTKLYPGMNAVLGLLRRQNSGPKLQRIYLQHFLKLVLIKH</sequence>
<comment type="caution">
    <text evidence="1">The sequence shown here is derived from an EMBL/GenBank/DDBJ whole genome shotgun (WGS) entry which is preliminary data.</text>
</comment>
<protein>
    <submittedName>
        <fullName evidence="1">Uncharacterized protein</fullName>
    </submittedName>
</protein>